<dbReference type="EMBL" id="NPBH01000078">
    <property type="protein sequence ID" value="PAE06406.1"/>
    <property type="molecule type" value="Genomic_DNA"/>
</dbReference>
<dbReference type="AlphaFoldDB" id="A0A268H945"/>
<evidence type="ECO:0000313" key="2">
    <source>
        <dbReference type="EMBL" id="PAE06406.1"/>
    </source>
</evidence>
<comment type="caution">
    <text evidence="2">The sequence shown here is derived from an EMBL/GenBank/DDBJ whole genome shotgun (WGS) entry which is preliminary data.</text>
</comment>
<dbReference type="RefSeq" id="WP_095272776.1">
    <property type="nucleotide sequence ID" value="NZ_NPBH01000078.1"/>
</dbReference>
<reference evidence="2 3" key="1">
    <citation type="submission" date="2017-07" db="EMBL/GenBank/DDBJ databases">
        <title>Isolation and whole genome analysis of endospore-forming bacteria from heroin.</title>
        <authorList>
            <person name="Kalinowski J."/>
            <person name="Ahrens B."/>
            <person name="Al-Dilaimi A."/>
            <person name="Winkler A."/>
            <person name="Wibberg D."/>
            <person name="Schleenbecker U."/>
            <person name="Ruckert C."/>
            <person name="Wolfel R."/>
            <person name="Grass G."/>
        </authorList>
    </citation>
    <scope>NUCLEOTIDE SEQUENCE [LARGE SCALE GENOMIC DNA]</scope>
    <source>
        <strain evidence="2 3">7509</strain>
    </source>
</reference>
<gene>
    <name evidence="2" type="ORF">CHI12_16660</name>
</gene>
<evidence type="ECO:0000256" key="1">
    <source>
        <dbReference type="SAM" id="MobiDB-lite"/>
    </source>
</evidence>
<sequence>MATNRKETRKGKMISKAEAGNEPAKHAILFINVTDEDTGEKLNIKRYFRNQEEKAEFMESMKKGSK</sequence>
<proteinExistence type="predicted"/>
<name>A0A268H945_9BACI</name>
<evidence type="ECO:0000313" key="3">
    <source>
        <dbReference type="Proteomes" id="UP000216475"/>
    </source>
</evidence>
<feature type="region of interest" description="Disordered" evidence="1">
    <location>
        <begin position="1"/>
        <end position="21"/>
    </location>
</feature>
<dbReference type="Proteomes" id="UP000216475">
    <property type="component" value="Unassembled WGS sequence"/>
</dbReference>
<organism evidence="2 3">
    <name type="scientific">Terribacillus saccharophilus</name>
    <dbReference type="NCBI Taxonomy" id="361277"/>
    <lineage>
        <taxon>Bacteria</taxon>
        <taxon>Bacillati</taxon>
        <taxon>Bacillota</taxon>
        <taxon>Bacilli</taxon>
        <taxon>Bacillales</taxon>
        <taxon>Bacillaceae</taxon>
        <taxon>Terribacillus</taxon>
    </lineage>
</organism>
<accession>A0A268H945</accession>
<protein>
    <submittedName>
        <fullName evidence="2">Uncharacterized protein</fullName>
    </submittedName>
</protein>